<dbReference type="Proteomes" id="UP000006556">
    <property type="component" value="Chromosome"/>
</dbReference>
<accession>A5CZZ7</accession>
<evidence type="ECO:0000313" key="2">
    <source>
        <dbReference type="EMBL" id="BAF60421.1"/>
    </source>
</evidence>
<organism evidence="2 3">
    <name type="scientific">Pelotomaculum thermopropionicum (strain DSM 13744 / JCM 10971 / SI)</name>
    <dbReference type="NCBI Taxonomy" id="370438"/>
    <lineage>
        <taxon>Bacteria</taxon>
        <taxon>Bacillati</taxon>
        <taxon>Bacillota</taxon>
        <taxon>Clostridia</taxon>
        <taxon>Eubacteriales</taxon>
        <taxon>Desulfotomaculaceae</taxon>
        <taxon>Pelotomaculum</taxon>
    </lineage>
</organism>
<feature type="compositionally biased region" description="Basic residues" evidence="1">
    <location>
        <begin position="1"/>
        <end position="10"/>
    </location>
</feature>
<dbReference type="KEGG" id="pth:PTH_2240"/>
<sequence>MSTKRLKPPRKGYTPNREGKEMKPEVTVVYDTDDSRLRDAFRLLADFFEQAQAGQRMEAGGGDR</sequence>
<evidence type="ECO:0000313" key="3">
    <source>
        <dbReference type="Proteomes" id="UP000006556"/>
    </source>
</evidence>
<name>A5CZZ7_PELTS</name>
<evidence type="ECO:0000256" key="1">
    <source>
        <dbReference type="SAM" id="MobiDB-lite"/>
    </source>
</evidence>
<dbReference type="STRING" id="370438.PTH_2240"/>
<keyword evidence="3" id="KW-1185">Reference proteome</keyword>
<feature type="region of interest" description="Disordered" evidence="1">
    <location>
        <begin position="1"/>
        <end position="22"/>
    </location>
</feature>
<protein>
    <submittedName>
        <fullName evidence="2">Uncharacterized protein</fullName>
    </submittedName>
</protein>
<proteinExistence type="predicted"/>
<dbReference type="HOGENOM" id="CLU_2863853_0_0_9"/>
<gene>
    <name evidence="2" type="ordered locus">PTH_2240</name>
</gene>
<dbReference type="AlphaFoldDB" id="A5CZZ7"/>
<reference evidence="3" key="1">
    <citation type="journal article" date="2008" name="Genome Res.">
        <title>The genome of Pelotomaculum thermopropionicum reveals niche-associated evolution in anaerobic microbiota.</title>
        <authorList>
            <person name="Kosaka T."/>
            <person name="Kato S."/>
            <person name="Shimoyama T."/>
            <person name="Ishii S."/>
            <person name="Abe T."/>
            <person name="Watanabe K."/>
        </authorList>
    </citation>
    <scope>NUCLEOTIDE SEQUENCE [LARGE SCALE GENOMIC DNA]</scope>
    <source>
        <strain evidence="3">DSM 13744 / JCM 10971 / SI</strain>
    </source>
</reference>
<dbReference type="EMBL" id="AP009389">
    <property type="protein sequence ID" value="BAF60421.1"/>
    <property type="molecule type" value="Genomic_DNA"/>
</dbReference>